<feature type="region of interest" description="Disordered" evidence="12">
    <location>
        <begin position="72"/>
        <end position="134"/>
    </location>
</feature>
<feature type="compositionally biased region" description="Basic and acidic residues" evidence="12">
    <location>
        <begin position="72"/>
        <end position="82"/>
    </location>
</feature>
<dbReference type="GO" id="GO:0005634">
    <property type="term" value="C:nucleus"/>
    <property type="evidence" value="ECO:0007669"/>
    <property type="project" value="UniProtKB-SubCell"/>
</dbReference>
<feature type="domain" description="C2H2-type" evidence="13">
    <location>
        <begin position="516"/>
        <end position="543"/>
    </location>
</feature>
<keyword evidence="6" id="KW-0862">Zinc</keyword>
<dbReference type="PROSITE" id="PS00028">
    <property type="entry name" value="ZINC_FINGER_C2H2_1"/>
    <property type="match status" value="9"/>
</dbReference>
<evidence type="ECO:0000256" key="1">
    <source>
        <dbReference type="ARBA" id="ARBA00004123"/>
    </source>
</evidence>
<dbReference type="FunFam" id="3.30.160.60:FF:001506">
    <property type="entry name" value="Zinc finger protein"/>
    <property type="match status" value="1"/>
</dbReference>
<keyword evidence="7" id="KW-0805">Transcription regulation</keyword>
<keyword evidence="4" id="KW-0677">Repeat</keyword>
<evidence type="ECO:0000256" key="11">
    <source>
        <dbReference type="PROSITE-ProRule" id="PRU00042"/>
    </source>
</evidence>
<evidence type="ECO:0000256" key="6">
    <source>
        <dbReference type="ARBA" id="ARBA00022833"/>
    </source>
</evidence>
<feature type="domain" description="C2H2-type" evidence="13">
    <location>
        <begin position="600"/>
        <end position="627"/>
    </location>
</feature>
<feature type="compositionally biased region" description="Polar residues" evidence="12">
    <location>
        <begin position="85"/>
        <end position="96"/>
    </location>
</feature>
<evidence type="ECO:0000256" key="9">
    <source>
        <dbReference type="ARBA" id="ARBA00023163"/>
    </source>
</evidence>
<dbReference type="PROSITE" id="PS50157">
    <property type="entry name" value="ZINC_FINGER_C2H2_2"/>
    <property type="match status" value="11"/>
</dbReference>
<dbReference type="Proteomes" id="UP001488805">
    <property type="component" value="Unassembled WGS sequence"/>
</dbReference>
<dbReference type="FunFam" id="3.30.160.60:FF:000624">
    <property type="entry name" value="zinc finger protein 697"/>
    <property type="match status" value="1"/>
</dbReference>
<keyword evidence="9" id="KW-0804">Transcription</keyword>
<dbReference type="GO" id="GO:0043565">
    <property type="term" value="F:sequence-specific DNA binding"/>
    <property type="evidence" value="ECO:0007669"/>
    <property type="project" value="TreeGrafter"/>
</dbReference>
<dbReference type="PANTHER" id="PTHR24408">
    <property type="entry name" value="ZINC FINGER PROTEIN"/>
    <property type="match status" value="1"/>
</dbReference>
<dbReference type="PANTHER" id="PTHR24408:SF58">
    <property type="entry name" value="TRANSCRIPTION FACTOR (TFIIIA), PUTATIVE (AFU_ORTHOLOGUE AFUA_1G05150)-RELATED"/>
    <property type="match status" value="1"/>
</dbReference>
<evidence type="ECO:0000313" key="15">
    <source>
        <dbReference type="Proteomes" id="UP001488805"/>
    </source>
</evidence>
<feature type="domain" description="C2H2-type" evidence="13">
    <location>
        <begin position="406"/>
        <end position="435"/>
    </location>
</feature>
<proteinExistence type="inferred from homology"/>
<dbReference type="GO" id="GO:0000981">
    <property type="term" value="F:DNA-binding transcription factor activity, RNA polymerase II-specific"/>
    <property type="evidence" value="ECO:0007669"/>
    <property type="project" value="TreeGrafter"/>
</dbReference>
<keyword evidence="10" id="KW-0539">Nucleus</keyword>
<feature type="compositionally biased region" description="Basic and acidic residues" evidence="12">
    <location>
        <begin position="305"/>
        <end position="329"/>
    </location>
</feature>
<evidence type="ECO:0000256" key="5">
    <source>
        <dbReference type="ARBA" id="ARBA00022771"/>
    </source>
</evidence>
<feature type="domain" description="C2H2-type" evidence="13">
    <location>
        <begin position="488"/>
        <end position="515"/>
    </location>
</feature>
<keyword evidence="3" id="KW-0479">Metal-binding</keyword>
<evidence type="ECO:0000256" key="10">
    <source>
        <dbReference type="ARBA" id="ARBA00023242"/>
    </source>
</evidence>
<organism evidence="14 15">
    <name type="scientific">Zoarces viviparus</name>
    <name type="common">Viviparous eelpout</name>
    <name type="synonym">Blennius viviparus</name>
    <dbReference type="NCBI Taxonomy" id="48416"/>
    <lineage>
        <taxon>Eukaryota</taxon>
        <taxon>Metazoa</taxon>
        <taxon>Chordata</taxon>
        <taxon>Craniata</taxon>
        <taxon>Vertebrata</taxon>
        <taxon>Euteleostomi</taxon>
        <taxon>Actinopterygii</taxon>
        <taxon>Neopterygii</taxon>
        <taxon>Teleostei</taxon>
        <taxon>Neoteleostei</taxon>
        <taxon>Acanthomorphata</taxon>
        <taxon>Eupercaria</taxon>
        <taxon>Perciformes</taxon>
        <taxon>Cottioidei</taxon>
        <taxon>Zoarcales</taxon>
        <taxon>Zoarcidae</taxon>
        <taxon>Zoarcinae</taxon>
        <taxon>Zoarces</taxon>
    </lineage>
</organism>
<feature type="compositionally biased region" description="Acidic residues" evidence="12">
    <location>
        <begin position="341"/>
        <end position="353"/>
    </location>
</feature>
<evidence type="ECO:0000313" key="14">
    <source>
        <dbReference type="EMBL" id="KAK9530066.1"/>
    </source>
</evidence>
<comment type="caution">
    <text evidence="14">The sequence shown here is derived from an EMBL/GenBank/DDBJ whole genome shotgun (WGS) entry which is preliminary data.</text>
</comment>
<dbReference type="FunFam" id="3.30.160.60:FF:002716">
    <property type="entry name" value="Zinc finger protein 212"/>
    <property type="match status" value="1"/>
</dbReference>
<protein>
    <recommendedName>
        <fullName evidence="13">C2H2-type domain-containing protein</fullName>
    </recommendedName>
</protein>
<keyword evidence="15" id="KW-1185">Reference proteome</keyword>
<evidence type="ECO:0000256" key="8">
    <source>
        <dbReference type="ARBA" id="ARBA00023125"/>
    </source>
</evidence>
<dbReference type="AlphaFoldDB" id="A0AAW1F6C9"/>
<evidence type="ECO:0000256" key="12">
    <source>
        <dbReference type="SAM" id="MobiDB-lite"/>
    </source>
</evidence>
<keyword evidence="5 11" id="KW-0863">Zinc-finger</keyword>
<dbReference type="SMART" id="SM00355">
    <property type="entry name" value="ZnF_C2H2"/>
    <property type="match status" value="10"/>
</dbReference>
<gene>
    <name evidence="14" type="ORF">VZT92_011599</name>
</gene>
<feature type="domain" description="C2H2-type" evidence="13">
    <location>
        <begin position="252"/>
        <end position="279"/>
    </location>
</feature>
<dbReference type="SUPFAM" id="SSF57667">
    <property type="entry name" value="beta-beta-alpha zinc fingers"/>
    <property type="match status" value="6"/>
</dbReference>
<comment type="similarity">
    <text evidence="2">Belongs to the krueppel C2H2-type zinc-finger protein family.</text>
</comment>
<evidence type="ECO:0000256" key="2">
    <source>
        <dbReference type="ARBA" id="ARBA00006991"/>
    </source>
</evidence>
<feature type="region of interest" description="Disordered" evidence="12">
    <location>
        <begin position="305"/>
        <end position="370"/>
    </location>
</feature>
<dbReference type="InterPro" id="IPR036236">
    <property type="entry name" value="Znf_C2H2_sf"/>
</dbReference>
<dbReference type="GO" id="GO:0008270">
    <property type="term" value="F:zinc ion binding"/>
    <property type="evidence" value="ECO:0007669"/>
    <property type="project" value="UniProtKB-KW"/>
</dbReference>
<dbReference type="InterPro" id="IPR013087">
    <property type="entry name" value="Znf_C2H2_type"/>
</dbReference>
<evidence type="ECO:0000256" key="4">
    <source>
        <dbReference type="ARBA" id="ARBA00022737"/>
    </source>
</evidence>
<feature type="domain" description="C2H2-type" evidence="13">
    <location>
        <begin position="379"/>
        <end position="406"/>
    </location>
</feature>
<feature type="domain" description="C2H2-type" evidence="13">
    <location>
        <begin position="572"/>
        <end position="599"/>
    </location>
</feature>
<evidence type="ECO:0000256" key="7">
    <source>
        <dbReference type="ARBA" id="ARBA00023015"/>
    </source>
</evidence>
<feature type="domain" description="C2H2-type" evidence="13">
    <location>
        <begin position="279"/>
        <end position="306"/>
    </location>
</feature>
<feature type="domain" description="C2H2-type" evidence="13">
    <location>
        <begin position="460"/>
        <end position="487"/>
    </location>
</feature>
<evidence type="ECO:0000256" key="3">
    <source>
        <dbReference type="ARBA" id="ARBA00022723"/>
    </source>
</evidence>
<evidence type="ECO:0000259" key="13">
    <source>
        <dbReference type="PROSITE" id="PS50157"/>
    </source>
</evidence>
<dbReference type="FunFam" id="3.30.160.60:FF:000446">
    <property type="entry name" value="Zinc finger protein"/>
    <property type="match status" value="1"/>
</dbReference>
<dbReference type="Gene3D" id="3.30.160.60">
    <property type="entry name" value="Classic Zinc Finger"/>
    <property type="match status" value="9"/>
</dbReference>
<sequence>MMSRLQAVKALVAERLEAAAEEIFRCVEKKLQLTADMSPEQQRAAVHERLSAVADEIFRILEKMLGEHEAEVSTHEAIERKGQPMSVSLKTETNVHGTDRLPLSRSNCGKDASSEQSRSSSHVQETSGLPQIRDASTETDCDVIHGKPSHLHQTHRAEKGTSTVMETETLPPRDHEVLSSDNSEAASDDNDCQINEIHLKSNKRKTFQRQSQAEDYCEMCGRSFLKSVAAKKIKKQESKISATNKIQLTGQSSCSVCGKFFRYKRSFLKHVLVHEQSSDLCGACGKHLDSDESLKVHLLTHSEENSCRDQTEDKQSEAERSDAESKAGDSDEEWKDSGGSDGDDGDSDKDETEDGPRLQKSKTKGPKNKDCRDLSHLKYRCKVCGKYFCYRASFLKHVQEDEDDADLCGVCGKRFESDAGLRLHLQTYVRTNECEVCGKHFDSHKQLEMHMRTHTGEKPYVCNVCGKAFAQNGNLMGHMRAHTGEKPYVCSVCGQSFSFKEYMTAHMRIHTGEKPFLCSVCGKGFRQRGTLKTHMMIHTGESTHRCGVCDKKFYKSGALKIHMRSHTGEKPYLCNVCGKSFTASGSLAKHMGTHEGDRTHGCSVCGKGFVRTEDLRRHVQSHEEESTRLTSL</sequence>
<reference evidence="14 15" key="1">
    <citation type="journal article" date="2024" name="Genome Biol. Evol.">
        <title>Chromosome-level genome assembly of the viviparous eelpout Zoarces viviparus.</title>
        <authorList>
            <person name="Fuhrmann N."/>
            <person name="Brasseur M.V."/>
            <person name="Bakowski C.E."/>
            <person name="Podsiadlowski L."/>
            <person name="Prost S."/>
            <person name="Krehenwinkel H."/>
            <person name="Mayer C."/>
        </authorList>
    </citation>
    <scope>NUCLEOTIDE SEQUENCE [LARGE SCALE GENOMIC DNA]</scope>
    <source>
        <strain evidence="14">NO-MEL_2022_Ind0_liver</strain>
    </source>
</reference>
<dbReference type="FunFam" id="3.30.160.60:FF:001954">
    <property type="entry name" value="Zinc finger protein 787"/>
    <property type="match status" value="1"/>
</dbReference>
<feature type="domain" description="C2H2-type" evidence="13">
    <location>
        <begin position="544"/>
        <end position="571"/>
    </location>
</feature>
<name>A0AAW1F6C9_ZOAVI</name>
<comment type="subcellular location">
    <subcellularLocation>
        <location evidence="1">Nucleus</location>
    </subcellularLocation>
</comment>
<feature type="domain" description="C2H2-type" evidence="13">
    <location>
        <begin position="432"/>
        <end position="459"/>
    </location>
</feature>
<dbReference type="EMBL" id="JBCEZU010000100">
    <property type="protein sequence ID" value="KAK9530066.1"/>
    <property type="molecule type" value="Genomic_DNA"/>
</dbReference>
<accession>A0AAW1F6C9</accession>
<dbReference type="FunFam" id="3.30.160.60:FF:001498">
    <property type="entry name" value="Zinc finger protein 404"/>
    <property type="match status" value="1"/>
</dbReference>
<dbReference type="Pfam" id="PF00096">
    <property type="entry name" value="zf-C2H2"/>
    <property type="match status" value="8"/>
</dbReference>
<keyword evidence="8" id="KW-0238">DNA-binding</keyword>